<reference evidence="2 3" key="1">
    <citation type="submission" date="2015-09" db="EMBL/GenBank/DDBJ databases">
        <title>Draft genome of a European isolate of the apple canker pathogen Neonectria ditissima.</title>
        <authorList>
            <person name="Gomez-Cortecero A."/>
            <person name="Harrison R.J."/>
            <person name="Armitage A.D."/>
        </authorList>
    </citation>
    <scope>NUCLEOTIDE SEQUENCE [LARGE SCALE GENOMIC DNA]</scope>
    <source>
        <strain evidence="2 3">R09/05</strain>
    </source>
</reference>
<organism evidence="2 3">
    <name type="scientific">Neonectria ditissima</name>
    <dbReference type="NCBI Taxonomy" id="78410"/>
    <lineage>
        <taxon>Eukaryota</taxon>
        <taxon>Fungi</taxon>
        <taxon>Dikarya</taxon>
        <taxon>Ascomycota</taxon>
        <taxon>Pezizomycotina</taxon>
        <taxon>Sordariomycetes</taxon>
        <taxon>Hypocreomycetidae</taxon>
        <taxon>Hypocreales</taxon>
        <taxon>Nectriaceae</taxon>
        <taxon>Neonectria</taxon>
    </lineage>
</organism>
<dbReference type="AlphaFoldDB" id="A0A0P7ART6"/>
<dbReference type="InterPro" id="IPR056021">
    <property type="entry name" value="DUF7600"/>
</dbReference>
<name>A0A0P7ART6_9HYPO</name>
<keyword evidence="3" id="KW-1185">Reference proteome</keyword>
<dbReference type="EMBL" id="LKCW01000082">
    <property type="protein sequence ID" value="KPM40494.1"/>
    <property type="molecule type" value="Genomic_DNA"/>
</dbReference>
<feature type="domain" description="DUF7600" evidence="1">
    <location>
        <begin position="242"/>
        <end position="336"/>
    </location>
</feature>
<dbReference type="STRING" id="78410.A0A0P7ART6"/>
<dbReference type="Pfam" id="PF24539">
    <property type="entry name" value="DUF7600"/>
    <property type="match status" value="1"/>
</dbReference>
<evidence type="ECO:0000259" key="1">
    <source>
        <dbReference type="Pfam" id="PF24539"/>
    </source>
</evidence>
<evidence type="ECO:0000313" key="3">
    <source>
        <dbReference type="Proteomes" id="UP000050424"/>
    </source>
</evidence>
<accession>A0A0P7ART6</accession>
<proteinExistence type="predicted"/>
<evidence type="ECO:0000313" key="2">
    <source>
        <dbReference type="EMBL" id="KPM40494.1"/>
    </source>
</evidence>
<gene>
    <name evidence="2" type="ORF">AK830_g6068</name>
</gene>
<protein>
    <recommendedName>
        <fullName evidence="1">DUF7600 domain-containing protein</fullName>
    </recommendedName>
</protein>
<sequence length="742" mass="83169">MDVSISRILLADSARAGVPAGKFQEPKRVAELLFDFVYCLPYDRCYFPFPAHDFGGASQFLHLPEIPHGPWEFLQADPNALSLISSIATSHATADWFRETAEGVADRFSCLSLKLSSRTIASLTKPRDLPQSFWASRFRADMEMGFFPLEFESTGFFNLKVDWRRRYFNVKHALRDRTQTGHVRNRRRVWQSLGHLTQCLVPILFQNPIPRDGSCTELSSSEYKLGQLVQGLLRQNSSRYGGMGMRLFRTEHLLFSSLKSDAKSVHISVSSLNFNCTEYICGMRVFQDGIEVSCAGLFMPRSEIHISITPQDHLRSIRVASFVCGIVGIGFELEDATGYRSWKTAGILDNPPDGVGIATLEPRAGHEVCGAMIGFDLLESQLDSIVPNGTSPSTAIPMPWLWHPIEPDSCANQMILGCPPEQQQAPLEPTFVLNMDFGGPGGSHLSRLNRVTALHDDYYGSFRGFHFFYTDGTKRMFGTRQIIDTMSKRWTCIEQSFALDGPGGERITSLYFGREDTAHGMFVQVIKKGLVWGFSHDCDYIHVVTRPPEFNLEFTLVLHNILDFWPNSRIPGKLFWQIQGLEANWISISQIHAVFSEDRRLSGFVFEYGKGQLYNHVGHIEGAMASMSLNDSERVTRMDVSVGVGEDEVIFYTSTNRMCSLVAPYSNSESNDRSSSDFEIFMLEDPPGSETDHLPASDGTLVDSSHLADGNNCVGIWVTMKIFPRAMNVVEAVGPIFAQKIQ</sequence>
<comment type="caution">
    <text evidence="2">The sequence shown here is derived from an EMBL/GenBank/DDBJ whole genome shotgun (WGS) entry which is preliminary data.</text>
</comment>
<dbReference type="Proteomes" id="UP000050424">
    <property type="component" value="Unassembled WGS sequence"/>
</dbReference>
<dbReference type="OrthoDB" id="5273847at2759"/>